<dbReference type="Proteomes" id="UP001055153">
    <property type="component" value="Unassembled WGS sequence"/>
</dbReference>
<evidence type="ECO:0000313" key="2">
    <source>
        <dbReference type="Proteomes" id="UP001055153"/>
    </source>
</evidence>
<evidence type="ECO:0000313" key="1">
    <source>
        <dbReference type="EMBL" id="GJE02116.1"/>
    </source>
</evidence>
<comment type="caution">
    <text evidence="1">The sequence shown here is derived from an EMBL/GenBank/DDBJ whole genome shotgun (WGS) entry which is preliminary data.</text>
</comment>
<dbReference type="RefSeq" id="WP_238237518.1">
    <property type="nucleotide sequence ID" value="NZ_BPQQ01000048.1"/>
</dbReference>
<reference evidence="1" key="1">
    <citation type="journal article" date="2021" name="Front. Microbiol.">
        <title>Comprehensive Comparative Genomics and Phenotyping of Methylobacterium Species.</title>
        <authorList>
            <person name="Alessa O."/>
            <person name="Ogura Y."/>
            <person name="Fujitani Y."/>
            <person name="Takami H."/>
            <person name="Hayashi T."/>
            <person name="Sahin N."/>
            <person name="Tani A."/>
        </authorList>
    </citation>
    <scope>NUCLEOTIDE SEQUENCE</scope>
    <source>
        <strain evidence="1">DSM 17168</strain>
    </source>
</reference>
<sequence length="70" mass="7697">MLAVLSHSLSSLSSAPSRDEPGFLALVGRIAQAVHAERQRRRDAQIAAFIEARGGRITDDLERQIGNYFC</sequence>
<reference evidence="1" key="2">
    <citation type="submission" date="2021-08" db="EMBL/GenBank/DDBJ databases">
        <authorList>
            <person name="Tani A."/>
            <person name="Ola A."/>
            <person name="Ogura Y."/>
            <person name="Katsura K."/>
            <person name="Hayashi T."/>
        </authorList>
    </citation>
    <scope>NUCLEOTIDE SEQUENCE</scope>
    <source>
        <strain evidence="1">DSM 17168</strain>
    </source>
</reference>
<protein>
    <submittedName>
        <fullName evidence="1">Uncharacterized protein</fullName>
    </submittedName>
</protein>
<dbReference type="EMBL" id="BPQQ01000048">
    <property type="protein sequence ID" value="GJE02116.1"/>
    <property type="molecule type" value="Genomic_DNA"/>
</dbReference>
<gene>
    <name evidence="1" type="ORF">GMJLKIPL_4060</name>
</gene>
<keyword evidence="2" id="KW-1185">Reference proteome</keyword>
<name>A0ABQ4SIE4_9HYPH</name>
<accession>A0ABQ4SIE4</accession>
<organism evidence="1 2">
    <name type="scientific">Methylobacterium isbiliense</name>
    <dbReference type="NCBI Taxonomy" id="315478"/>
    <lineage>
        <taxon>Bacteria</taxon>
        <taxon>Pseudomonadati</taxon>
        <taxon>Pseudomonadota</taxon>
        <taxon>Alphaproteobacteria</taxon>
        <taxon>Hyphomicrobiales</taxon>
        <taxon>Methylobacteriaceae</taxon>
        <taxon>Methylobacterium</taxon>
    </lineage>
</organism>
<proteinExistence type="predicted"/>